<proteinExistence type="predicted"/>
<organism evidence="2 3">
    <name type="scientific">Aedes albopictus</name>
    <name type="common">Asian tiger mosquito</name>
    <name type="synonym">Stegomyia albopicta</name>
    <dbReference type="NCBI Taxonomy" id="7160"/>
    <lineage>
        <taxon>Eukaryota</taxon>
        <taxon>Metazoa</taxon>
        <taxon>Ecdysozoa</taxon>
        <taxon>Arthropoda</taxon>
        <taxon>Hexapoda</taxon>
        <taxon>Insecta</taxon>
        <taxon>Pterygota</taxon>
        <taxon>Neoptera</taxon>
        <taxon>Endopterygota</taxon>
        <taxon>Diptera</taxon>
        <taxon>Nematocera</taxon>
        <taxon>Culicoidea</taxon>
        <taxon>Culicidae</taxon>
        <taxon>Culicinae</taxon>
        <taxon>Aedini</taxon>
        <taxon>Aedes</taxon>
        <taxon>Stegomyia</taxon>
    </lineage>
</organism>
<evidence type="ECO:0000313" key="2">
    <source>
        <dbReference type="EnsemblMetazoa" id="AALFPA23_024511.P36536"/>
    </source>
</evidence>
<keyword evidence="1" id="KW-0732">Signal</keyword>
<dbReference type="EnsemblMetazoa" id="AALFPA23_024511.R36536">
    <property type="protein sequence ID" value="AALFPA23_024511.P36536"/>
    <property type="gene ID" value="AALFPA23_024511"/>
</dbReference>
<feature type="chain" id="PRO_5045710227" description="Secreted protein" evidence="1">
    <location>
        <begin position="22"/>
        <end position="175"/>
    </location>
</feature>
<name>A0ABM2A4Z5_AEDAL</name>
<evidence type="ECO:0008006" key="4">
    <source>
        <dbReference type="Google" id="ProtNLM"/>
    </source>
</evidence>
<evidence type="ECO:0000313" key="3">
    <source>
        <dbReference type="Proteomes" id="UP000069940"/>
    </source>
</evidence>
<dbReference type="RefSeq" id="XP_019546165.3">
    <property type="nucleotide sequence ID" value="XM_019690620.3"/>
</dbReference>
<evidence type="ECO:0000256" key="1">
    <source>
        <dbReference type="SAM" id="SignalP"/>
    </source>
</evidence>
<reference evidence="3" key="1">
    <citation type="journal article" date="2015" name="Proc. Natl. Acad. Sci. U.S.A.">
        <title>Genome sequence of the Asian Tiger mosquito, Aedes albopictus, reveals insights into its biology, genetics, and evolution.</title>
        <authorList>
            <person name="Chen X.G."/>
            <person name="Jiang X."/>
            <person name="Gu J."/>
            <person name="Xu M."/>
            <person name="Wu Y."/>
            <person name="Deng Y."/>
            <person name="Zhang C."/>
            <person name="Bonizzoni M."/>
            <person name="Dermauw W."/>
            <person name="Vontas J."/>
            <person name="Armbruster P."/>
            <person name="Huang X."/>
            <person name="Yang Y."/>
            <person name="Zhang H."/>
            <person name="He W."/>
            <person name="Peng H."/>
            <person name="Liu Y."/>
            <person name="Wu K."/>
            <person name="Chen J."/>
            <person name="Lirakis M."/>
            <person name="Topalis P."/>
            <person name="Van Leeuwen T."/>
            <person name="Hall A.B."/>
            <person name="Jiang X."/>
            <person name="Thorpe C."/>
            <person name="Mueller R.L."/>
            <person name="Sun C."/>
            <person name="Waterhouse R.M."/>
            <person name="Yan G."/>
            <person name="Tu Z.J."/>
            <person name="Fang X."/>
            <person name="James A.A."/>
        </authorList>
    </citation>
    <scope>NUCLEOTIDE SEQUENCE [LARGE SCALE GENOMIC DNA]</scope>
    <source>
        <strain evidence="3">Foshan</strain>
    </source>
</reference>
<reference evidence="2" key="2">
    <citation type="submission" date="2025-05" db="UniProtKB">
        <authorList>
            <consortium name="EnsemblMetazoa"/>
        </authorList>
    </citation>
    <scope>IDENTIFICATION</scope>
    <source>
        <strain evidence="2">Foshan</strain>
    </source>
</reference>
<feature type="signal peptide" evidence="1">
    <location>
        <begin position="1"/>
        <end position="21"/>
    </location>
</feature>
<accession>A0ABM2A4Z5</accession>
<protein>
    <recommendedName>
        <fullName evidence="4">Secreted protein</fullName>
    </recommendedName>
</protein>
<dbReference type="GeneID" id="109416541"/>
<sequence length="175" mass="19784">MNQLPSVLCIFLLVTLHTSRALPLMEYFLPESQPSDPEQTTAVAQYRQDDIEDLPLIRYETVLPVLKVVLTPIGRLMQPLIEQWIADRFGPYIDTIGRTVEGVSRYATDNLSFQSGDVYYTKSDLVEGYGYNSLLVNLPGGKTMTVLTTKSTRKLDIIEELPQVSESLNEVRNIE</sequence>
<keyword evidence="3" id="KW-1185">Reference proteome</keyword>
<dbReference type="Proteomes" id="UP000069940">
    <property type="component" value="Unassembled WGS sequence"/>
</dbReference>